<evidence type="ECO:0000256" key="1">
    <source>
        <dbReference type="ARBA" id="ARBA00023054"/>
    </source>
</evidence>
<dbReference type="PANTHER" id="PTHR31882">
    <property type="entry name" value="TNFAIP3-INTERACTING PROTEIN COILED COIL FAMILY MEMBER"/>
    <property type="match status" value="1"/>
</dbReference>
<dbReference type="Proteomes" id="UP001221898">
    <property type="component" value="Unassembled WGS sequence"/>
</dbReference>
<dbReference type="EMBL" id="JAINUG010000097">
    <property type="protein sequence ID" value="KAJ8397480.1"/>
    <property type="molecule type" value="Genomic_DNA"/>
</dbReference>
<feature type="domain" description="NF-kappa-B essential modulator NEMO CC2-LZ" evidence="4">
    <location>
        <begin position="199"/>
        <end position="285"/>
    </location>
</feature>
<evidence type="ECO:0000256" key="2">
    <source>
        <dbReference type="SAM" id="Coils"/>
    </source>
</evidence>
<organism evidence="5 6">
    <name type="scientific">Aldrovandia affinis</name>
    <dbReference type="NCBI Taxonomy" id="143900"/>
    <lineage>
        <taxon>Eukaryota</taxon>
        <taxon>Metazoa</taxon>
        <taxon>Chordata</taxon>
        <taxon>Craniata</taxon>
        <taxon>Vertebrata</taxon>
        <taxon>Euteleostomi</taxon>
        <taxon>Actinopterygii</taxon>
        <taxon>Neopterygii</taxon>
        <taxon>Teleostei</taxon>
        <taxon>Notacanthiformes</taxon>
        <taxon>Halosauridae</taxon>
        <taxon>Aldrovandia</taxon>
    </lineage>
</organism>
<feature type="coiled-coil region" evidence="2">
    <location>
        <begin position="112"/>
        <end position="214"/>
    </location>
</feature>
<feature type="compositionally biased region" description="Pro residues" evidence="3">
    <location>
        <begin position="313"/>
        <end position="325"/>
    </location>
</feature>
<dbReference type="GO" id="GO:0071222">
    <property type="term" value="P:cellular response to lipopolysaccharide"/>
    <property type="evidence" value="ECO:0007669"/>
    <property type="project" value="TreeGrafter"/>
</dbReference>
<dbReference type="GO" id="GO:0006357">
    <property type="term" value="P:regulation of transcription by RNA polymerase II"/>
    <property type="evidence" value="ECO:0007669"/>
    <property type="project" value="TreeGrafter"/>
</dbReference>
<evidence type="ECO:0000313" key="6">
    <source>
        <dbReference type="Proteomes" id="UP001221898"/>
    </source>
</evidence>
<protein>
    <recommendedName>
        <fullName evidence="4">NF-kappa-B essential modulator NEMO CC2-LZ domain-containing protein</fullName>
    </recommendedName>
</protein>
<proteinExistence type="predicted"/>
<name>A0AAD7S7M7_9TELE</name>
<dbReference type="GO" id="GO:0043122">
    <property type="term" value="P:regulation of canonical NF-kappaB signal transduction"/>
    <property type="evidence" value="ECO:0007669"/>
    <property type="project" value="UniProtKB-ARBA"/>
</dbReference>
<dbReference type="Gene3D" id="1.20.5.990">
    <property type="entry name" value="Nemo cc2-lz domain - 1d5 darpin complex"/>
    <property type="match status" value="1"/>
</dbReference>
<dbReference type="Pfam" id="PF16516">
    <property type="entry name" value="CC2-LZ"/>
    <property type="match status" value="1"/>
</dbReference>
<feature type="compositionally biased region" description="Polar residues" evidence="3">
    <location>
        <begin position="287"/>
        <end position="296"/>
    </location>
</feature>
<dbReference type="AlphaFoldDB" id="A0AAD7S7M7"/>
<evidence type="ECO:0000259" key="4">
    <source>
        <dbReference type="Pfam" id="PF16516"/>
    </source>
</evidence>
<dbReference type="InterPro" id="IPR032419">
    <property type="entry name" value="CC2-LZ_dom"/>
</dbReference>
<reference evidence="5" key="1">
    <citation type="journal article" date="2023" name="Science">
        <title>Genome structures resolve the early diversification of teleost fishes.</title>
        <authorList>
            <person name="Parey E."/>
            <person name="Louis A."/>
            <person name="Montfort J."/>
            <person name="Bouchez O."/>
            <person name="Roques C."/>
            <person name="Iampietro C."/>
            <person name="Lluch J."/>
            <person name="Castinel A."/>
            <person name="Donnadieu C."/>
            <person name="Desvignes T."/>
            <person name="Floi Bucao C."/>
            <person name="Jouanno E."/>
            <person name="Wen M."/>
            <person name="Mejri S."/>
            <person name="Dirks R."/>
            <person name="Jansen H."/>
            <person name="Henkel C."/>
            <person name="Chen W.J."/>
            <person name="Zahm M."/>
            <person name="Cabau C."/>
            <person name="Klopp C."/>
            <person name="Thompson A.W."/>
            <person name="Robinson-Rechavi M."/>
            <person name="Braasch I."/>
            <person name="Lecointre G."/>
            <person name="Bobe J."/>
            <person name="Postlethwait J.H."/>
            <person name="Berthelot C."/>
            <person name="Roest Crollius H."/>
            <person name="Guiguen Y."/>
        </authorList>
    </citation>
    <scope>NUCLEOTIDE SEQUENCE</scope>
    <source>
        <strain evidence="5">NC1722</strain>
    </source>
</reference>
<comment type="caution">
    <text evidence="5">The sequence shown here is derived from an EMBL/GenBank/DDBJ whole genome shotgun (WGS) entry which is preliminary data.</text>
</comment>
<accession>A0AAD7S7M7</accession>
<keyword evidence="1 2" id="KW-0175">Coiled coil</keyword>
<evidence type="ECO:0000313" key="5">
    <source>
        <dbReference type="EMBL" id="KAJ8397480.1"/>
    </source>
</evidence>
<gene>
    <name evidence="5" type="ORF">AAFF_G00437560</name>
</gene>
<keyword evidence="6" id="KW-1185">Reference proteome</keyword>
<dbReference type="PANTHER" id="PTHR31882:SF2">
    <property type="entry name" value="TNFAIP3-INTERACTING PROTEIN 3"/>
    <property type="match status" value="1"/>
</dbReference>
<sequence>MMETFNEMRQNRRLIKQLDADMLNCGQSDRCDSVELDSGLRSQVKGCQPSHDAVGRGRGQEEGPGLQTVAFTEVFTEAAARMSRESLKVTGEAVGPKGVLSDFVPGALHHRLTALERQRLELLEVNKKWDEQYQSMKRHYEAKITELRKMLEACDARAPDEEETKHRHLEGQLQEAERTTEAVLKRNSVVCAELLEAERQTQRLRLQNTTLTRRGQQQQSEIRRLNEVLSETLSSKVEEVEVLRHQVRIYEEDFRKERVDRERLQGRSDGLEGRLRALRSEVEQVRSQVTRTNTCTPKPRSAVPSGVRTLSPNAPPHPAHRPAPPGQHSAMCPRHPAATS</sequence>
<feature type="region of interest" description="Disordered" evidence="3">
    <location>
        <begin position="287"/>
        <end position="340"/>
    </location>
</feature>
<evidence type="ECO:0000256" key="3">
    <source>
        <dbReference type="SAM" id="MobiDB-lite"/>
    </source>
</evidence>
<dbReference type="GO" id="GO:0005737">
    <property type="term" value="C:cytoplasm"/>
    <property type="evidence" value="ECO:0007669"/>
    <property type="project" value="UniProtKB-ARBA"/>
</dbReference>